<dbReference type="Pfam" id="PF14223">
    <property type="entry name" value="Retrotran_gag_2"/>
    <property type="match status" value="1"/>
</dbReference>
<feature type="region of interest" description="Disordered" evidence="1">
    <location>
        <begin position="99"/>
        <end position="125"/>
    </location>
</feature>
<protein>
    <submittedName>
        <fullName evidence="2">Uncharacterized protein</fullName>
    </submittedName>
</protein>
<keyword evidence="3" id="KW-1185">Reference proteome</keyword>
<accession>A0A7J0F9I9</accession>
<organism evidence="2 3">
    <name type="scientific">Actinidia rufa</name>
    <dbReference type="NCBI Taxonomy" id="165716"/>
    <lineage>
        <taxon>Eukaryota</taxon>
        <taxon>Viridiplantae</taxon>
        <taxon>Streptophyta</taxon>
        <taxon>Embryophyta</taxon>
        <taxon>Tracheophyta</taxon>
        <taxon>Spermatophyta</taxon>
        <taxon>Magnoliopsida</taxon>
        <taxon>eudicotyledons</taxon>
        <taxon>Gunneridae</taxon>
        <taxon>Pentapetalae</taxon>
        <taxon>asterids</taxon>
        <taxon>Ericales</taxon>
        <taxon>Actinidiaceae</taxon>
        <taxon>Actinidia</taxon>
    </lineage>
</organism>
<reference evidence="2 3" key="1">
    <citation type="submission" date="2019-07" db="EMBL/GenBank/DDBJ databases">
        <title>De Novo Assembly of kiwifruit Actinidia rufa.</title>
        <authorList>
            <person name="Sugita-Konishi S."/>
            <person name="Sato K."/>
            <person name="Mori E."/>
            <person name="Abe Y."/>
            <person name="Kisaki G."/>
            <person name="Hamano K."/>
            <person name="Suezawa K."/>
            <person name="Otani M."/>
            <person name="Fukuda T."/>
            <person name="Manabe T."/>
            <person name="Gomi K."/>
            <person name="Tabuchi M."/>
            <person name="Akimitsu K."/>
            <person name="Kataoka I."/>
        </authorList>
    </citation>
    <scope>NUCLEOTIDE SEQUENCE [LARGE SCALE GENOMIC DNA]</scope>
    <source>
        <strain evidence="3">cv. Fuchu</strain>
    </source>
</reference>
<name>A0A7J0F9I9_9ERIC</name>
<comment type="caution">
    <text evidence="2">The sequence shown here is derived from an EMBL/GenBank/DDBJ whole genome shotgun (WGS) entry which is preliminary data.</text>
</comment>
<dbReference type="Proteomes" id="UP000585474">
    <property type="component" value="Unassembled WGS sequence"/>
</dbReference>
<dbReference type="EMBL" id="BJWL01000010">
    <property type="protein sequence ID" value="GFY95273.1"/>
    <property type="molecule type" value="Genomic_DNA"/>
</dbReference>
<evidence type="ECO:0000256" key="1">
    <source>
        <dbReference type="SAM" id="MobiDB-lite"/>
    </source>
</evidence>
<dbReference type="OrthoDB" id="8042871at2759"/>
<gene>
    <name evidence="2" type="ORF">Acr_10g0006580</name>
</gene>
<sequence>MIEGANITDHLDEFNQLLTKLDAIDAEIKEEDKAILLLVSLPPSYEHQNHYHMNNRTTLMYEKYTLKLDEVVATLISHASMRKESENISDERIMVASNHGRDRGRTTKRKGGFKPKGSDKVKSNSEDATVIENCMDSEGEVVTVSLGTVNKVVTVGTVRFCMHDGRILKLTRVLAHARLEEKSNKMLDLQGCKFLSSDGGLEVVKRGDWALMRGTKVGKKEGQLLVLQEEVLCKETGLVDKAKRSLRKKVSFTPNLVSGGGRAQKRGEMEPCQIAKTLDRLEYTAFQNSFWVKNWLESADSLYVARWPHVFGFC</sequence>
<feature type="compositionally biased region" description="Basic and acidic residues" evidence="1">
    <location>
        <begin position="116"/>
        <end position="125"/>
    </location>
</feature>
<evidence type="ECO:0000313" key="3">
    <source>
        <dbReference type="Proteomes" id="UP000585474"/>
    </source>
</evidence>
<proteinExistence type="predicted"/>
<dbReference type="AlphaFoldDB" id="A0A7J0F9I9"/>
<evidence type="ECO:0000313" key="2">
    <source>
        <dbReference type="EMBL" id="GFY95273.1"/>
    </source>
</evidence>